<protein>
    <submittedName>
        <fullName evidence="1">Uncharacterized protein</fullName>
    </submittedName>
</protein>
<proteinExistence type="predicted"/>
<name>A0A0F9HNI0_9ZZZZ</name>
<sequence>MVMDHSTPSYWGISRGVHIRSSNMENLHICNSLIVNFQKSQKTQINFSKDRNSKIEKSSLIILKVPMVEIKGRFIISQNRQDVLKGKIQEVGTLRRVHY</sequence>
<accession>A0A0F9HNI0</accession>
<dbReference type="AlphaFoldDB" id="A0A0F9HNI0"/>
<evidence type="ECO:0000313" key="1">
    <source>
        <dbReference type="EMBL" id="KKL76702.1"/>
    </source>
</evidence>
<comment type="caution">
    <text evidence="1">The sequence shown here is derived from an EMBL/GenBank/DDBJ whole genome shotgun (WGS) entry which is preliminary data.</text>
</comment>
<gene>
    <name evidence="1" type="ORF">LCGC14_2042230</name>
</gene>
<organism evidence="1">
    <name type="scientific">marine sediment metagenome</name>
    <dbReference type="NCBI Taxonomy" id="412755"/>
    <lineage>
        <taxon>unclassified sequences</taxon>
        <taxon>metagenomes</taxon>
        <taxon>ecological metagenomes</taxon>
    </lineage>
</organism>
<reference evidence="1" key="1">
    <citation type="journal article" date="2015" name="Nature">
        <title>Complex archaea that bridge the gap between prokaryotes and eukaryotes.</title>
        <authorList>
            <person name="Spang A."/>
            <person name="Saw J.H."/>
            <person name="Jorgensen S.L."/>
            <person name="Zaremba-Niedzwiedzka K."/>
            <person name="Martijn J."/>
            <person name="Lind A.E."/>
            <person name="van Eijk R."/>
            <person name="Schleper C."/>
            <person name="Guy L."/>
            <person name="Ettema T.J."/>
        </authorList>
    </citation>
    <scope>NUCLEOTIDE SEQUENCE</scope>
</reference>
<dbReference type="EMBL" id="LAZR01023964">
    <property type="protein sequence ID" value="KKL76702.1"/>
    <property type="molecule type" value="Genomic_DNA"/>
</dbReference>